<accession>A0A1G2IHE6</accession>
<feature type="domain" description="TraC-like" evidence="1">
    <location>
        <begin position="28"/>
        <end position="124"/>
    </location>
</feature>
<evidence type="ECO:0000313" key="2">
    <source>
        <dbReference type="EMBL" id="OGZ73890.1"/>
    </source>
</evidence>
<dbReference type="STRING" id="1802214.A2908_00905"/>
<evidence type="ECO:0000313" key="3">
    <source>
        <dbReference type="Proteomes" id="UP000176774"/>
    </source>
</evidence>
<comment type="caution">
    <text evidence="2">The sequence shown here is derived from an EMBL/GenBank/DDBJ whole genome shotgun (WGS) entry which is preliminary data.</text>
</comment>
<name>A0A1G2IHE6_9BACT</name>
<organism evidence="2 3">
    <name type="scientific">Candidatus Staskawiczbacteria bacterium RIFCSPLOWO2_01_FULL_38_12b</name>
    <dbReference type="NCBI Taxonomy" id="1802214"/>
    <lineage>
        <taxon>Bacteria</taxon>
        <taxon>Candidatus Staskawicziibacteriota</taxon>
    </lineage>
</organism>
<dbReference type="AlphaFoldDB" id="A0A1G2IHE6"/>
<gene>
    <name evidence="2" type="ORF">A2908_00905</name>
</gene>
<dbReference type="InterPro" id="IPR058596">
    <property type="entry name" value="TraC-like_dom"/>
</dbReference>
<protein>
    <recommendedName>
        <fullName evidence="1">TraC-like domain-containing protein</fullName>
    </recommendedName>
</protein>
<reference evidence="2 3" key="1">
    <citation type="journal article" date="2016" name="Nat. Commun.">
        <title>Thousands of microbial genomes shed light on interconnected biogeochemical processes in an aquifer system.</title>
        <authorList>
            <person name="Anantharaman K."/>
            <person name="Brown C.T."/>
            <person name="Hug L.A."/>
            <person name="Sharon I."/>
            <person name="Castelle C.J."/>
            <person name="Probst A.J."/>
            <person name="Thomas B.C."/>
            <person name="Singh A."/>
            <person name="Wilkins M.J."/>
            <person name="Karaoz U."/>
            <person name="Brodie E.L."/>
            <person name="Williams K.H."/>
            <person name="Hubbard S.S."/>
            <person name="Banfield J.F."/>
        </authorList>
    </citation>
    <scope>NUCLEOTIDE SEQUENCE [LARGE SCALE GENOMIC DNA]</scope>
</reference>
<sequence length="221" mass="25059">MADQSTQSFLEIQDIREGILILKNNDIRGVLMVSSANFALKSDEDQAVIIYAFQNFLNSLDFSCQIVVQSRKINITPYLDSLKKLQEKQTNELLKIQNASYIDFIKELVQGDSVMTKNFYVVVPYALAAIFGASAVVGQLNPLKLFTKGGDKNKKMNDEDFEKCKNQLWQRMEFLALGLKRCGLDSVLLTTAELIELFWAIHHPDQAEIGYSPEIMPELLK</sequence>
<dbReference type="EMBL" id="MHPA01000005">
    <property type="protein sequence ID" value="OGZ73890.1"/>
    <property type="molecule type" value="Genomic_DNA"/>
</dbReference>
<proteinExistence type="predicted"/>
<evidence type="ECO:0000259" key="1">
    <source>
        <dbReference type="Pfam" id="PF26593"/>
    </source>
</evidence>
<dbReference type="Pfam" id="PF26593">
    <property type="entry name" value="TraC-like"/>
    <property type="match status" value="1"/>
</dbReference>
<dbReference type="Proteomes" id="UP000176774">
    <property type="component" value="Unassembled WGS sequence"/>
</dbReference>